<name>A0ABP9W0D6_9BACT</name>
<keyword evidence="3" id="KW-1185">Reference proteome</keyword>
<comment type="caution">
    <text evidence="2">The sequence shown here is derived from an EMBL/GenBank/DDBJ whole genome shotgun (WGS) entry which is preliminary data.</text>
</comment>
<evidence type="ECO:0000313" key="2">
    <source>
        <dbReference type="EMBL" id="GAA5510842.1"/>
    </source>
</evidence>
<dbReference type="Gene3D" id="2.60.40.4070">
    <property type="match status" value="1"/>
</dbReference>
<sequence length="1473" mass="161046">MAISFSPLAPTPLQSIMSEIPVSRFHRWSIAFVSLQAMLICLLSLGQVEVHSAESTAFATPIHSTQLDRDAFTQWAEGRESAIPMEAAKNGPSDILWTSDKRPDWRGVQFGTNRAPGPRHLRIAFTESIGIGTLLVRGGATLSVLKPDAPYPGDLGNETHWQSADRLSPERPHSREDYDVWTLPADTKTRAIRFTHVAEAADQNPAGWLGGAWVLSDRFANLAPQSILTATARPEAAERLNDQSNNRQWHPWDNGESGAALRVSPDHPEIITMVWPRAVKLEGLCLLWAEFSTVEVDAFAGSPETAIRSAAETDWRKVAASDTIDPYYPMGLGANWIGFDQEIETRAIRLRITGGSTATHSHLVNKIKDGRGVWLGEIVALTSLHTAPLTSVDLPAIREEIPPPIPVKFTLAEPSVVTLVIEDEQGRRVRNLVSETEFPAGENVVWWDGSDDLLRDPEAAQHGLYHLPTRFVSPGTYTVRGLTRKPLELTYEQSVYSAGHPAWETADKTGCWMTNYTPPTSIACVPGRRTRDGQPLVFMGAFVAEGGHGLQWLAEDGTKIGGQGWVGGNWTGATTLTVDLGPRAVADHLCYIASIWEGELRITAKSRDFQDKPILKLQLGDDPRPDKRPRGTQPLPRLVNFDGGDRKFVLAGIAAHDGVIACSLIRQNEIRFIETASGKTIRTQSIENPRGLAYDQQGRLLALSGTKLVRFGKQDSPAETIIATGLDDPRHIALDDEANYYISDQGHSHQVKVFSPDGRLLRTLGKSGEPKTGLYDPLHMNHPNGLGIDSQGRLWVAENDFHPKRVSLWSPQSELLRAFYGPGEYGGGGVLDPHDKTRFFYKGQEFHLNWQSGTDTLVRVFYRPSPLMEAHYGPYSPDTPLYPDARRGERYFTSCFTHNPTNGDGVSFVWRDAGATVDLVAAVGNAHAWPILKTEPFDECWPEGADPQGDENRNPAAFAWSDANGDGLPQPSEVQISQISCSGVTTQSDLSMVVARWGNQTVQFFPVKFNEHGAPLYDLAAPQVLLTGSQRPQSSGGDQALTEPGGWTIHTVAPAPFSPYGLGGSLGGQARWTYPNVWPGLHASHEAAIPGQPGMVIGTTRLLGGWIRPGGDAGSIFAINGNMGNMYLFTADGLFVATLFHDIRLRPNWAMPQAVRGMDVSNVSLHDENFWPSITQTVDGKIFVVDGGRVSLVRVSGLDSIRRISAQPLTVTTDDLAKAREWFVQTEATRQAVLGSGTLKVTLRSTAPQVDGRLEDWSPTTDWAPIDRRGTKANFNSDSRPYDASAAVTIVGDQLFAAWRTNEKDLLTNSGETPQALFKTGGALDIMLGTDLAAKADRAEPAPGDLRLLVTQVKGKTRALLYRASVPGTQQPVAFSSPWRTIYLDSVQDVSDKLKLASDGSGNYEVQVPLSVLEWQPTLGETYHADLGVLRGNGGQTNQRVYWSNKATAITADVPSEAELTPKLWGRWEVVGE</sequence>
<reference evidence="2 3" key="1">
    <citation type="submission" date="2024-02" db="EMBL/GenBank/DDBJ databases">
        <title>Rhodopirellula caenicola NBRC 110016.</title>
        <authorList>
            <person name="Ichikawa N."/>
            <person name="Katano-Makiyama Y."/>
            <person name="Hidaka K."/>
        </authorList>
    </citation>
    <scope>NUCLEOTIDE SEQUENCE [LARGE SCALE GENOMIC DNA]</scope>
    <source>
        <strain evidence="2 3">NBRC 110016</strain>
    </source>
</reference>
<evidence type="ECO:0008006" key="4">
    <source>
        <dbReference type="Google" id="ProtNLM"/>
    </source>
</evidence>
<feature type="region of interest" description="Disordered" evidence="1">
    <location>
        <begin position="155"/>
        <end position="174"/>
    </location>
</feature>
<dbReference type="Proteomes" id="UP001416858">
    <property type="component" value="Unassembled WGS sequence"/>
</dbReference>
<dbReference type="InterPro" id="IPR011042">
    <property type="entry name" value="6-blade_b-propeller_TolB-like"/>
</dbReference>
<dbReference type="Gene3D" id="2.60.40.1190">
    <property type="match status" value="1"/>
</dbReference>
<protein>
    <recommendedName>
        <fullName evidence="4">NHL repeat protein</fullName>
    </recommendedName>
</protein>
<evidence type="ECO:0000256" key="1">
    <source>
        <dbReference type="SAM" id="MobiDB-lite"/>
    </source>
</evidence>
<dbReference type="PANTHER" id="PTHR24104:SF25">
    <property type="entry name" value="PROTEIN LIN-41"/>
    <property type="match status" value="1"/>
</dbReference>
<accession>A0ABP9W0D6</accession>
<evidence type="ECO:0000313" key="3">
    <source>
        <dbReference type="Proteomes" id="UP001416858"/>
    </source>
</evidence>
<proteinExistence type="predicted"/>
<dbReference type="SUPFAM" id="SSF63829">
    <property type="entry name" value="Calcium-dependent phosphotriesterase"/>
    <property type="match status" value="1"/>
</dbReference>
<dbReference type="PANTHER" id="PTHR24104">
    <property type="entry name" value="E3 UBIQUITIN-PROTEIN LIGASE NHLRC1-RELATED"/>
    <property type="match status" value="1"/>
</dbReference>
<dbReference type="Gene3D" id="2.120.10.30">
    <property type="entry name" value="TolB, C-terminal domain"/>
    <property type="match status" value="1"/>
</dbReference>
<dbReference type="EMBL" id="BAABRO010000029">
    <property type="protein sequence ID" value="GAA5510842.1"/>
    <property type="molecule type" value="Genomic_DNA"/>
</dbReference>
<gene>
    <name evidence="2" type="ORF">Rcae01_06352</name>
</gene>
<dbReference type="InterPro" id="IPR050952">
    <property type="entry name" value="TRIM-NHL_E3_ligases"/>
</dbReference>
<organism evidence="2 3">
    <name type="scientific">Novipirellula caenicola</name>
    <dbReference type="NCBI Taxonomy" id="1536901"/>
    <lineage>
        <taxon>Bacteria</taxon>
        <taxon>Pseudomonadati</taxon>
        <taxon>Planctomycetota</taxon>
        <taxon>Planctomycetia</taxon>
        <taxon>Pirellulales</taxon>
        <taxon>Pirellulaceae</taxon>
        <taxon>Novipirellula</taxon>
    </lineage>
</organism>